<keyword evidence="1" id="KW-0812">Transmembrane</keyword>
<accession>A0ABT7N3X6</accession>
<proteinExistence type="predicted"/>
<keyword evidence="3" id="KW-1185">Reference proteome</keyword>
<keyword evidence="1" id="KW-0472">Membrane</keyword>
<comment type="caution">
    <text evidence="2">The sequence shown here is derived from an EMBL/GenBank/DDBJ whole genome shotgun (WGS) entry which is preliminary data.</text>
</comment>
<reference evidence="2 3" key="1">
    <citation type="submission" date="2023-06" db="EMBL/GenBank/DDBJ databases">
        <title>Microbacterium sp. nov., isolated from a waste landfill.</title>
        <authorList>
            <person name="Wen W."/>
        </authorList>
    </citation>
    <scope>NUCLEOTIDE SEQUENCE [LARGE SCALE GENOMIC DNA]</scope>
    <source>
        <strain evidence="2 3">ASV49</strain>
    </source>
</reference>
<dbReference type="Proteomes" id="UP001235064">
    <property type="component" value="Unassembled WGS sequence"/>
</dbReference>
<sequence length="537" mass="56361">MRFLRHEHDEDPESGVALVMVVVVMLVGFVIASLIGASLLFTLKANQTNKSQTEAFVAAESGRDAMLAAVMANGCTKSISDSSTPVYKNVSALFGSDAAHLTDNCLSSSATATIQITSTGVGPGGDQTTVVSQYQRLVTTDQQPGGSLAYFSGTFKLTQSTYKGDVVIRDGNYTCTSQSTITGDLWVPRGGVDISAKCNVNGNIYARDAIRITGSQTVIGTQTDATTGTLACQNCTAFGGPSGPPSGISVDASNSVVWKDVLSSTNIDLKNTTIHGNVSAGGVVTTQNSTSPTPTQNVTPSPSANAFNPSLDDVYAMTNWLDIGFDKSQWGTNVQWKTIAAGNCSYNVSSDLQTPPTGGNTRFGFDYSNCPTNVTITMGGGVVTASAVFLVPASAIMNVNVTGNVSSGSPVPQLFFIHADANPTLAGPNCGPSPTQPVDTYNQSNNLTVAPYLMFYTPCGLGNNLNQNQVMFSGQFYAADNETSPNHWVQPNFTCQPMAWTPLINLGCYIKDAVLNGNNGTIQTTVHPPSLSSQMEQ</sequence>
<organism evidence="2 3">
    <name type="scientific">Microbacterium candidum</name>
    <dbReference type="NCBI Taxonomy" id="3041922"/>
    <lineage>
        <taxon>Bacteria</taxon>
        <taxon>Bacillati</taxon>
        <taxon>Actinomycetota</taxon>
        <taxon>Actinomycetes</taxon>
        <taxon>Micrococcales</taxon>
        <taxon>Microbacteriaceae</taxon>
        <taxon>Microbacterium</taxon>
    </lineage>
</organism>
<keyword evidence="1" id="KW-1133">Transmembrane helix</keyword>
<dbReference type="RefSeq" id="WP_286290467.1">
    <property type="nucleotide sequence ID" value="NZ_JASXSZ010000008.1"/>
</dbReference>
<evidence type="ECO:0000313" key="2">
    <source>
        <dbReference type="EMBL" id="MDL9981375.1"/>
    </source>
</evidence>
<gene>
    <name evidence="2" type="ORF">QSV35_18750</name>
</gene>
<protein>
    <recommendedName>
        <fullName evidence="4">Type 4 fimbrial biogenesis protein PilX N-terminal domain-containing protein</fullName>
    </recommendedName>
</protein>
<feature type="transmembrane region" description="Helical" evidence="1">
    <location>
        <begin position="15"/>
        <end position="41"/>
    </location>
</feature>
<evidence type="ECO:0008006" key="4">
    <source>
        <dbReference type="Google" id="ProtNLM"/>
    </source>
</evidence>
<dbReference type="EMBL" id="JASXSZ010000008">
    <property type="protein sequence ID" value="MDL9981375.1"/>
    <property type="molecule type" value="Genomic_DNA"/>
</dbReference>
<evidence type="ECO:0000313" key="3">
    <source>
        <dbReference type="Proteomes" id="UP001235064"/>
    </source>
</evidence>
<evidence type="ECO:0000256" key="1">
    <source>
        <dbReference type="SAM" id="Phobius"/>
    </source>
</evidence>
<name>A0ABT7N3X6_9MICO</name>